<evidence type="ECO:0000313" key="2">
    <source>
        <dbReference type="Proteomes" id="UP000005655"/>
    </source>
</evidence>
<reference evidence="1 2" key="1">
    <citation type="journal article" date="2012" name="J. Virol.">
        <title>Complete Genome Sequences of 138 Mycobacteriophages.</title>
        <authorList>
            <consortium name="the Science Education Alliance Phage Hunters Advancing Genomics and Evolutionary Science Program"/>
            <consortium name="the KwaZulu-Natal Research Institute for Tuberculosis and HIV Mycobacterial Genetics Course Students"/>
            <consortium name="the Phage Hunters Integrating Research and Education Program"/>
            <person name="Hatfull G.F."/>
        </authorList>
    </citation>
    <scope>NUCLEOTIDE SEQUENCE [LARGE SCALE GENOMIC DNA]</scope>
</reference>
<organism evidence="1 2">
    <name type="scientific">Mycobacterium phage BillKnuckles</name>
    <dbReference type="NCBI Taxonomy" id="2902892"/>
    <lineage>
        <taxon>Viruses</taxon>
        <taxon>Duplodnaviria</taxon>
        <taxon>Heunggongvirae</taxon>
        <taxon>Uroviricota</taxon>
        <taxon>Caudoviricetes</taxon>
        <taxon>Fromanvirus</taxon>
        <taxon>Fromanvirus billknuckles</taxon>
    </lineage>
</organism>
<name>G8I6N1_9CAUD</name>
<protein>
    <submittedName>
        <fullName evidence="1">Uncharacterized protein</fullName>
    </submittedName>
</protein>
<dbReference type="RefSeq" id="YP_009018311.1">
    <property type="nucleotide sequence ID" value="NC_023739.1"/>
</dbReference>
<accession>G8I6N1</accession>
<sequence length="94" mass="10493">MIDDIISLLYHGTWSGPAPESQKPRIAPGDRVYHNGEPVTVLHAGPARTHFIRGHHSWTAGYTRDLTWGKGETGSRRCGVGSPELVRKFFWIPT</sequence>
<keyword evidence="2" id="KW-1185">Reference proteome</keyword>
<evidence type="ECO:0000313" key="1">
    <source>
        <dbReference type="EMBL" id="AER48375.1"/>
    </source>
</evidence>
<dbReference type="GeneID" id="18566265"/>
<proteinExistence type="predicted"/>
<dbReference type="OrthoDB" id="21165at10239"/>
<gene>
    <name evidence="1" type="primary">84</name>
    <name evidence="1" type="ORF">BILLKNUCKLES_84</name>
</gene>
<dbReference type="Proteomes" id="UP000005655">
    <property type="component" value="Segment"/>
</dbReference>
<dbReference type="EMBL" id="JN699000">
    <property type="protein sequence ID" value="AER48375.1"/>
    <property type="molecule type" value="Genomic_DNA"/>
</dbReference>
<dbReference type="KEGG" id="vg:18566265"/>